<comment type="caution">
    <text evidence="2">The sequence shown here is derived from an EMBL/GenBank/DDBJ whole genome shotgun (WGS) entry which is preliminary data.</text>
</comment>
<gene>
    <name evidence="2" type="ORF">CAUJ_LOCUS14009</name>
</gene>
<accession>A0A8S1HY75</accession>
<dbReference type="Proteomes" id="UP000835052">
    <property type="component" value="Unassembled WGS sequence"/>
</dbReference>
<evidence type="ECO:0000313" key="2">
    <source>
        <dbReference type="EMBL" id="CAD6198102.1"/>
    </source>
</evidence>
<name>A0A8S1HY75_9PELO</name>
<feature type="region of interest" description="Disordered" evidence="1">
    <location>
        <begin position="1"/>
        <end position="35"/>
    </location>
</feature>
<dbReference type="EMBL" id="CAJGYM010000115">
    <property type="protein sequence ID" value="CAD6198102.1"/>
    <property type="molecule type" value="Genomic_DNA"/>
</dbReference>
<dbReference type="AlphaFoldDB" id="A0A8S1HY75"/>
<organism evidence="2 3">
    <name type="scientific">Caenorhabditis auriculariae</name>
    <dbReference type="NCBI Taxonomy" id="2777116"/>
    <lineage>
        <taxon>Eukaryota</taxon>
        <taxon>Metazoa</taxon>
        <taxon>Ecdysozoa</taxon>
        <taxon>Nematoda</taxon>
        <taxon>Chromadorea</taxon>
        <taxon>Rhabditida</taxon>
        <taxon>Rhabditina</taxon>
        <taxon>Rhabditomorpha</taxon>
        <taxon>Rhabditoidea</taxon>
        <taxon>Rhabditidae</taxon>
        <taxon>Peloderinae</taxon>
        <taxon>Caenorhabditis</taxon>
    </lineage>
</organism>
<evidence type="ECO:0000313" key="3">
    <source>
        <dbReference type="Proteomes" id="UP000835052"/>
    </source>
</evidence>
<protein>
    <submittedName>
        <fullName evidence="2">Uncharacterized protein</fullName>
    </submittedName>
</protein>
<feature type="compositionally biased region" description="Basic and acidic residues" evidence="1">
    <location>
        <begin position="7"/>
        <end position="21"/>
    </location>
</feature>
<evidence type="ECO:0000256" key="1">
    <source>
        <dbReference type="SAM" id="MobiDB-lite"/>
    </source>
</evidence>
<proteinExistence type="predicted"/>
<reference evidence="2" key="1">
    <citation type="submission" date="2020-10" db="EMBL/GenBank/DDBJ databases">
        <authorList>
            <person name="Kikuchi T."/>
        </authorList>
    </citation>
    <scope>NUCLEOTIDE SEQUENCE</scope>
    <source>
        <strain evidence="2">NKZ352</strain>
    </source>
</reference>
<feature type="region of interest" description="Disordered" evidence="1">
    <location>
        <begin position="49"/>
        <end position="70"/>
    </location>
</feature>
<sequence length="70" mass="7710">MKLIQEISERHLDDMEDKKADSAVGGGQDDDKRGFKCVRNTAAPALRFLSIGPAKRPPSADKQTRRSSNP</sequence>
<keyword evidence="3" id="KW-1185">Reference proteome</keyword>